<dbReference type="Proteomes" id="UP000751190">
    <property type="component" value="Unassembled WGS sequence"/>
</dbReference>
<protein>
    <submittedName>
        <fullName evidence="2">Uncharacterized protein</fullName>
    </submittedName>
</protein>
<accession>A0A8J6CDT4</accession>
<keyword evidence="1" id="KW-0175">Coiled coil</keyword>
<comment type="caution">
    <text evidence="2">The sequence shown here is derived from an EMBL/GenBank/DDBJ whole genome shotgun (WGS) entry which is preliminary data.</text>
</comment>
<evidence type="ECO:0000313" key="2">
    <source>
        <dbReference type="EMBL" id="KAG8468939.1"/>
    </source>
</evidence>
<reference evidence="2" key="1">
    <citation type="submission" date="2021-05" db="EMBL/GenBank/DDBJ databases">
        <title>The genome of the haptophyte Pavlova lutheri (Diacronema luteri, Pavlovales) - a model for lipid biosynthesis in eukaryotic algae.</title>
        <authorList>
            <person name="Hulatt C.J."/>
            <person name="Posewitz M.C."/>
        </authorList>
    </citation>
    <scope>NUCLEOTIDE SEQUENCE</scope>
    <source>
        <strain evidence="2">NIVA-4/92</strain>
    </source>
</reference>
<dbReference type="AlphaFoldDB" id="A0A8J6CDT4"/>
<keyword evidence="3" id="KW-1185">Reference proteome</keyword>
<evidence type="ECO:0000313" key="3">
    <source>
        <dbReference type="Proteomes" id="UP000751190"/>
    </source>
</evidence>
<gene>
    <name evidence="2" type="ORF">KFE25_007457</name>
</gene>
<name>A0A8J6CDT4_DIALT</name>
<evidence type="ECO:0000256" key="1">
    <source>
        <dbReference type="SAM" id="Coils"/>
    </source>
</evidence>
<proteinExistence type="predicted"/>
<organism evidence="2 3">
    <name type="scientific">Diacronema lutheri</name>
    <name type="common">Unicellular marine alga</name>
    <name type="synonym">Monochrysis lutheri</name>
    <dbReference type="NCBI Taxonomy" id="2081491"/>
    <lineage>
        <taxon>Eukaryota</taxon>
        <taxon>Haptista</taxon>
        <taxon>Haptophyta</taxon>
        <taxon>Pavlovophyceae</taxon>
        <taxon>Pavlovales</taxon>
        <taxon>Pavlovaceae</taxon>
        <taxon>Diacronema</taxon>
    </lineage>
</organism>
<sequence>MEDVREVVRELLAEHEAPTAGGEARVAELQRRFDTSYAALSAKLDAAQPEPAASATDEAELRRLVDQRRGLEERIAGKNAELRRLAIDLRAFRVHMGALQTAACQPGGGR</sequence>
<dbReference type="EMBL" id="JAGTXO010000003">
    <property type="protein sequence ID" value="KAG8468939.1"/>
    <property type="molecule type" value="Genomic_DNA"/>
</dbReference>
<feature type="coiled-coil region" evidence="1">
    <location>
        <begin position="61"/>
        <end position="88"/>
    </location>
</feature>